<dbReference type="OrthoDB" id="4298569at2"/>
<reference evidence="2 3" key="1">
    <citation type="submission" date="2019-06" db="EMBL/GenBank/DDBJ databases">
        <title>Sequencing the genomes of 1000 actinobacteria strains.</title>
        <authorList>
            <person name="Klenk H.-P."/>
        </authorList>
    </citation>
    <scope>NUCLEOTIDE SEQUENCE [LARGE SCALE GENOMIC DNA]</scope>
    <source>
        <strain evidence="2 3">DSM 41695</strain>
    </source>
</reference>
<evidence type="ECO:0000256" key="1">
    <source>
        <dbReference type="SAM" id="SignalP"/>
    </source>
</evidence>
<evidence type="ECO:0000313" key="2">
    <source>
        <dbReference type="EMBL" id="TWF87411.1"/>
    </source>
</evidence>
<feature type="chain" id="PRO_5021905811" evidence="1">
    <location>
        <begin position="29"/>
        <end position="86"/>
    </location>
</feature>
<dbReference type="AlphaFoldDB" id="A0A561TJY2"/>
<feature type="signal peptide" evidence="1">
    <location>
        <begin position="1"/>
        <end position="28"/>
    </location>
</feature>
<dbReference type="EMBL" id="VIWV01000001">
    <property type="protein sequence ID" value="TWF87411.1"/>
    <property type="molecule type" value="Genomic_DNA"/>
</dbReference>
<keyword evidence="3" id="KW-1185">Reference proteome</keyword>
<accession>A0A561TJY2</accession>
<name>A0A561TJY2_9ACTN</name>
<keyword evidence="1" id="KW-0732">Signal</keyword>
<dbReference type="Proteomes" id="UP000316603">
    <property type="component" value="Unassembled WGS sequence"/>
</dbReference>
<gene>
    <name evidence="2" type="ORF">FHX78_114419</name>
</gene>
<organism evidence="2 3">
    <name type="scientific">Streptomyces capillispiralis</name>
    <dbReference type="NCBI Taxonomy" id="68182"/>
    <lineage>
        <taxon>Bacteria</taxon>
        <taxon>Bacillati</taxon>
        <taxon>Actinomycetota</taxon>
        <taxon>Actinomycetes</taxon>
        <taxon>Kitasatosporales</taxon>
        <taxon>Streptomycetaceae</taxon>
        <taxon>Streptomyces</taxon>
    </lineage>
</organism>
<evidence type="ECO:0000313" key="3">
    <source>
        <dbReference type="Proteomes" id="UP000316603"/>
    </source>
</evidence>
<sequence length="86" mass="9136">MQNLKKIAVVASMLGSSVLMGLGGTAQANEPATLPACDEQASDGHCGQKREYRYTTEDGQHVHVVVEREACAVRGSSTVDCSIHHP</sequence>
<proteinExistence type="predicted"/>
<comment type="caution">
    <text evidence="2">The sequence shown here is derived from an EMBL/GenBank/DDBJ whole genome shotgun (WGS) entry which is preliminary data.</text>
</comment>
<protein>
    <submittedName>
        <fullName evidence="2">Uncharacterized protein</fullName>
    </submittedName>
</protein>
<dbReference type="RefSeq" id="WP_145869183.1">
    <property type="nucleotide sequence ID" value="NZ_BNCE01000007.1"/>
</dbReference>